<accession>A0A814JFP3</accession>
<keyword evidence="3" id="KW-1185">Reference proteome</keyword>
<comment type="caution">
    <text evidence="2">The sequence shown here is derived from an EMBL/GenBank/DDBJ whole genome shotgun (WGS) entry which is preliminary data.</text>
</comment>
<feature type="chain" id="PRO_5032276484" evidence="1">
    <location>
        <begin position="25"/>
        <end position="114"/>
    </location>
</feature>
<gene>
    <name evidence="2" type="ORF">OXX778_LOCUS18075</name>
</gene>
<evidence type="ECO:0000313" key="2">
    <source>
        <dbReference type="EMBL" id="CAF1035252.1"/>
    </source>
</evidence>
<keyword evidence="1" id="KW-0732">Signal</keyword>
<evidence type="ECO:0000313" key="3">
    <source>
        <dbReference type="Proteomes" id="UP000663879"/>
    </source>
</evidence>
<protein>
    <submittedName>
        <fullName evidence="2">Uncharacterized protein</fullName>
    </submittedName>
</protein>
<evidence type="ECO:0000256" key="1">
    <source>
        <dbReference type="SAM" id="SignalP"/>
    </source>
</evidence>
<sequence>MDRTIKILILHSIVLSILVKQFTTMNIQEPIKHFKQSNEVETDILYNDETSDSLDHKIRSSRSNDDSKFEKFKRVLFKIIDFFDGFQDHLIRTQINVNHKEYDFPRPYARPSSK</sequence>
<dbReference type="Proteomes" id="UP000663879">
    <property type="component" value="Unassembled WGS sequence"/>
</dbReference>
<organism evidence="2 3">
    <name type="scientific">Brachionus calyciflorus</name>
    <dbReference type="NCBI Taxonomy" id="104777"/>
    <lineage>
        <taxon>Eukaryota</taxon>
        <taxon>Metazoa</taxon>
        <taxon>Spiralia</taxon>
        <taxon>Gnathifera</taxon>
        <taxon>Rotifera</taxon>
        <taxon>Eurotatoria</taxon>
        <taxon>Monogononta</taxon>
        <taxon>Pseudotrocha</taxon>
        <taxon>Ploima</taxon>
        <taxon>Brachionidae</taxon>
        <taxon>Brachionus</taxon>
    </lineage>
</organism>
<proteinExistence type="predicted"/>
<feature type="signal peptide" evidence="1">
    <location>
        <begin position="1"/>
        <end position="24"/>
    </location>
</feature>
<name>A0A814JFP3_9BILA</name>
<dbReference type="AlphaFoldDB" id="A0A814JFP3"/>
<dbReference type="EMBL" id="CAJNOC010004848">
    <property type="protein sequence ID" value="CAF1035252.1"/>
    <property type="molecule type" value="Genomic_DNA"/>
</dbReference>
<reference evidence="2" key="1">
    <citation type="submission" date="2021-02" db="EMBL/GenBank/DDBJ databases">
        <authorList>
            <person name="Nowell W R."/>
        </authorList>
    </citation>
    <scope>NUCLEOTIDE SEQUENCE</scope>
    <source>
        <strain evidence="2">Ploen Becks lab</strain>
    </source>
</reference>